<dbReference type="STRING" id="1505727.GA0061077_0108"/>
<evidence type="ECO:0000313" key="4">
    <source>
        <dbReference type="Proteomes" id="UP000242610"/>
    </source>
</evidence>
<keyword evidence="3" id="KW-0418">Kinase</keyword>
<evidence type="ECO:0000259" key="2">
    <source>
        <dbReference type="Pfam" id="PF01636"/>
    </source>
</evidence>
<feature type="compositionally biased region" description="Polar residues" evidence="1">
    <location>
        <begin position="407"/>
        <end position="420"/>
    </location>
</feature>
<feature type="domain" description="Aminoglycoside phosphotransferase" evidence="2">
    <location>
        <begin position="102"/>
        <end position="252"/>
    </location>
</feature>
<dbReference type="AlphaFoldDB" id="A0A1C4GZL9"/>
<dbReference type="RefSeq" id="WP_234696442.1">
    <property type="nucleotide sequence ID" value="NZ_FMBL01000001.1"/>
</dbReference>
<feature type="compositionally biased region" description="Basic and acidic residues" evidence="1">
    <location>
        <begin position="469"/>
        <end position="498"/>
    </location>
</feature>
<feature type="compositionally biased region" description="Low complexity" evidence="1">
    <location>
        <begin position="314"/>
        <end position="325"/>
    </location>
</feature>
<dbReference type="SUPFAM" id="SSF56112">
    <property type="entry name" value="Protein kinase-like (PK-like)"/>
    <property type="match status" value="1"/>
</dbReference>
<proteinExistence type="predicted"/>
<sequence>MMAALASAAMPNTSMSGVYEQDEGNVTDNGAGIEYAVVQDSGGLRYDVFAASSDDGKKLLSKRVKSSKALSKSHEMGGLGFAVDRTLAFSAAGAHSATGKMSVLVTPHVEGEPRPLDLLTLQDAASVGTAIGAIHRQRTGFLSEANYPSFTTGQIHSQLTGWIKRLQKAGHVPPAITTSWARIIETDGLWSFSTTLTHGGFHDGDFRFSDSTITAVNNWQDMQVNDPARDLAWIFAKLDEDHRNTLMSAYGAIMGSRMDDLILLRANLWLQMEQVGDFIDALGRADNTKILQFKAQVEHLAHQLTVVANKAAGAATASSPVVPAKNADDTDAAAEPEDDTTGETDKTASAEVTKLVSKHETATGRSTNSDSSTERPEDSADDEDRTNGKQPKSAQASEASYRDMPAPSSSATMVLTQAGKSSIFVHEDDDATADGTTSGTQSSETDDTNDKSVPTTLTNHDAPTTVIPELERTERALRDAQKGIKQVQSEEHKLHDLTSSESGANSASEKATTISKPVDSSTNKSKDSEQHSKPEGSPR</sequence>
<feature type="compositionally biased region" description="Acidic residues" evidence="1">
    <location>
        <begin position="329"/>
        <end position="342"/>
    </location>
</feature>
<dbReference type="Gene3D" id="3.90.1200.10">
    <property type="match status" value="1"/>
</dbReference>
<dbReference type="InterPro" id="IPR011009">
    <property type="entry name" value="Kinase-like_dom_sf"/>
</dbReference>
<feature type="region of interest" description="Disordered" evidence="1">
    <location>
        <begin position="314"/>
        <end position="539"/>
    </location>
</feature>
<feature type="compositionally biased region" description="Polar residues" evidence="1">
    <location>
        <begin position="451"/>
        <end position="462"/>
    </location>
</feature>
<feature type="compositionally biased region" description="Polar residues" evidence="1">
    <location>
        <begin position="499"/>
        <end position="523"/>
    </location>
</feature>
<organism evidence="3 4">
    <name type="scientific">Bifidobacterium commune</name>
    <dbReference type="NCBI Taxonomy" id="1505727"/>
    <lineage>
        <taxon>Bacteria</taxon>
        <taxon>Bacillati</taxon>
        <taxon>Actinomycetota</taxon>
        <taxon>Actinomycetes</taxon>
        <taxon>Bifidobacteriales</taxon>
        <taxon>Bifidobacteriaceae</taxon>
        <taxon>Bifidobacterium</taxon>
    </lineage>
</organism>
<reference evidence="4" key="1">
    <citation type="submission" date="2016-08" db="EMBL/GenBank/DDBJ databases">
        <authorList>
            <person name="Varghese N."/>
            <person name="Submissions Spin"/>
        </authorList>
    </citation>
    <scope>NUCLEOTIDE SEQUENCE [LARGE SCALE GENOMIC DNA]</scope>
    <source>
        <strain evidence="4">R-52791</strain>
    </source>
</reference>
<dbReference type="GO" id="GO:0016301">
    <property type="term" value="F:kinase activity"/>
    <property type="evidence" value="ECO:0007669"/>
    <property type="project" value="UniProtKB-KW"/>
</dbReference>
<dbReference type="EMBL" id="FMBL01000001">
    <property type="protein sequence ID" value="SCC78114.1"/>
    <property type="molecule type" value="Genomic_DNA"/>
</dbReference>
<keyword evidence="3" id="KW-0808">Transferase</keyword>
<feature type="compositionally biased region" description="Polar residues" evidence="1">
    <location>
        <begin position="388"/>
        <end position="398"/>
    </location>
</feature>
<dbReference type="Proteomes" id="UP000242610">
    <property type="component" value="Unassembled WGS sequence"/>
</dbReference>
<evidence type="ECO:0000256" key="1">
    <source>
        <dbReference type="SAM" id="MobiDB-lite"/>
    </source>
</evidence>
<dbReference type="Pfam" id="PF01636">
    <property type="entry name" value="APH"/>
    <property type="match status" value="1"/>
</dbReference>
<keyword evidence="4" id="KW-1185">Reference proteome</keyword>
<accession>A0A1C4GZL9</accession>
<protein>
    <submittedName>
        <fullName evidence="3">Predicted kinase, aminoglycoside phosphotransferase (APT) family</fullName>
    </submittedName>
</protein>
<feature type="compositionally biased region" description="Basic and acidic residues" evidence="1">
    <location>
        <begin position="524"/>
        <end position="539"/>
    </location>
</feature>
<name>A0A1C4GZL9_9BIFI</name>
<dbReference type="InterPro" id="IPR002575">
    <property type="entry name" value="Aminoglycoside_PTrfase"/>
</dbReference>
<gene>
    <name evidence="3" type="ORF">GA0061077_0108</name>
</gene>
<evidence type="ECO:0000313" key="3">
    <source>
        <dbReference type="EMBL" id="SCC78114.1"/>
    </source>
</evidence>